<organism evidence="1 2">
    <name type="scientific">Bifidobacterium criceti</name>
    <dbReference type="NCBI Taxonomy" id="1960969"/>
    <lineage>
        <taxon>Bacteria</taxon>
        <taxon>Bacillati</taxon>
        <taxon>Actinomycetota</taxon>
        <taxon>Actinomycetes</taxon>
        <taxon>Bifidobacteriales</taxon>
        <taxon>Bifidobacteriaceae</taxon>
        <taxon>Bifidobacterium</taxon>
    </lineage>
</organism>
<gene>
    <name evidence="1" type="ORF">B1526_1536</name>
</gene>
<keyword evidence="2" id="KW-1185">Reference proteome</keyword>
<accession>A0A2A2EDM7</accession>
<sequence>MTASYRIGTHGMPQCPHSCGRTGTAHQGRFQLYPRAYIRRGNVALHMVQDAATAGCIRVIATIAETFPILVRDDVRLTMWEVETCATGCAVSMKQCR</sequence>
<dbReference type="EMBL" id="MVOH01000017">
    <property type="protein sequence ID" value="PAU67036.1"/>
    <property type="molecule type" value="Genomic_DNA"/>
</dbReference>
<evidence type="ECO:0000313" key="2">
    <source>
        <dbReference type="Proteomes" id="UP000218399"/>
    </source>
</evidence>
<reference evidence="1 2" key="1">
    <citation type="journal article" date="2017" name="ISME J.">
        <title>Unveiling bifidobacterial biogeography across the mammalian branch of the tree of life.</title>
        <authorList>
            <person name="Milani C."/>
            <person name="Mangifesta M."/>
            <person name="Mancabelli L."/>
            <person name="Lugli G.A."/>
            <person name="James K."/>
            <person name="Duranti S."/>
            <person name="Turroni F."/>
            <person name="Ferrario C."/>
            <person name="Ossiprandi M.C."/>
            <person name="van Sinderen D."/>
            <person name="Ventura M."/>
        </authorList>
    </citation>
    <scope>NUCLEOTIDE SEQUENCE [LARGE SCALE GENOMIC DNA]</scope>
    <source>
        <strain evidence="2">Ham19E</strain>
    </source>
</reference>
<dbReference type="Proteomes" id="UP000218399">
    <property type="component" value="Unassembled WGS sequence"/>
</dbReference>
<name>A0A2A2EDM7_9BIFI</name>
<comment type="caution">
    <text evidence="1">The sequence shown here is derived from an EMBL/GenBank/DDBJ whole genome shotgun (WGS) entry which is preliminary data.</text>
</comment>
<protein>
    <submittedName>
        <fullName evidence="1">Uncharacterized protein</fullName>
    </submittedName>
</protein>
<dbReference type="AlphaFoldDB" id="A0A2A2EDM7"/>
<evidence type="ECO:0000313" key="1">
    <source>
        <dbReference type="EMBL" id="PAU67036.1"/>
    </source>
</evidence>
<proteinExistence type="predicted"/>